<comment type="caution">
    <text evidence="2">The sequence shown here is derived from an EMBL/GenBank/DDBJ whole genome shotgun (WGS) entry which is preliminary data.</text>
</comment>
<proteinExistence type="predicted"/>
<evidence type="ECO:0000313" key="3">
    <source>
        <dbReference type="Proteomes" id="UP001054945"/>
    </source>
</evidence>
<evidence type="ECO:0000313" key="2">
    <source>
        <dbReference type="EMBL" id="GIY94278.1"/>
    </source>
</evidence>
<sequence length="294" mass="32740">MGILNGKTVKFFNCIESNANSVRLVDRAKQWRKKKTGGSSERENEISVKLTSRSLPQTSTRSDSASITECPFFSPKSSLCRKKKKQADNGSENKTQGFSTGCQVCLRQIWLSHDAIHCALGRVKRVQMNQKDAVFRFLGCSQVRFHRQHLLQSLLTDVGSQGGHQAKVSISRGVSQSTSVLLHRPRTGCLIGPQDPASLVAQVSQTSGCGKTELFPNAWLVSVSQIRRRLKSGDPEKGLVEGHPKVCSTYFYGTKPHFPFEEEEKKWTTSNDGKMDGKDVPKIVNFSRIVMPQR</sequence>
<feature type="compositionally biased region" description="Polar residues" evidence="1">
    <location>
        <begin position="49"/>
        <end position="63"/>
    </location>
</feature>
<dbReference type="AlphaFoldDB" id="A0AAV4XKK7"/>
<dbReference type="EMBL" id="BPLR01000370">
    <property type="protein sequence ID" value="GIY94278.1"/>
    <property type="molecule type" value="Genomic_DNA"/>
</dbReference>
<reference evidence="2 3" key="1">
    <citation type="submission" date="2021-06" db="EMBL/GenBank/DDBJ databases">
        <title>Caerostris extrusa draft genome.</title>
        <authorList>
            <person name="Kono N."/>
            <person name="Arakawa K."/>
        </authorList>
    </citation>
    <scope>NUCLEOTIDE SEQUENCE [LARGE SCALE GENOMIC DNA]</scope>
</reference>
<keyword evidence="3" id="KW-1185">Reference proteome</keyword>
<evidence type="ECO:0000256" key="1">
    <source>
        <dbReference type="SAM" id="MobiDB-lite"/>
    </source>
</evidence>
<organism evidence="2 3">
    <name type="scientific">Caerostris extrusa</name>
    <name type="common">Bark spider</name>
    <name type="synonym">Caerostris bankana</name>
    <dbReference type="NCBI Taxonomy" id="172846"/>
    <lineage>
        <taxon>Eukaryota</taxon>
        <taxon>Metazoa</taxon>
        <taxon>Ecdysozoa</taxon>
        <taxon>Arthropoda</taxon>
        <taxon>Chelicerata</taxon>
        <taxon>Arachnida</taxon>
        <taxon>Araneae</taxon>
        <taxon>Araneomorphae</taxon>
        <taxon>Entelegynae</taxon>
        <taxon>Araneoidea</taxon>
        <taxon>Araneidae</taxon>
        <taxon>Caerostris</taxon>
    </lineage>
</organism>
<dbReference type="Proteomes" id="UP001054945">
    <property type="component" value="Unassembled WGS sequence"/>
</dbReference>
<evidence type="ECO:0008006" key="4">
    <source>
        <dbReference type="Google" id="ProtNLM"/>
    </source>
</evidence>
<accession>A0AAV4XKK7</accession>
<feature type="region of interest" description="Disordered" evidence="1">
    <location>
        <begin position="30"/>
        <end position="63"/>
    </location>
</feature>
<name>A0AAV4XKK7_CAEEX</name>
<protein>
    <recommendedName>
        <fullName evidence="4">THAP-type domain-containing protein</fullName>
    </recommendedName>
</protein>
<gene>
    <name evidence="2" type="ORF">CEXT_99471</name>
</gene>